<evidence type="ECO:0000259" key="2">
    <source>
        <dbReference type="SMART" id="SM00594"/>
    </source>
</evidence>
<dbReference type="SMART" id="SM00594">
    <property type="entry name" value="UAS"/>
    <property type="match status" value="1"/>
</dbReference>
<dbReference type="EMBL" id="CATQJA010002662">
    <property type="protein sequence ID" value="CAJ0581225.1"/>
    <property type="molecule type" value="Genomic_DNA"/>
</dbReference>
<dbReference type="Proteomes" id="UP001177023">
    <property type="component" value="Unassembled WGS sequence"/>
</dbReference>
<feature type="region of interest" description="Disordered" evidence="1">
    <location>
        <begin position="297"/>
        <end position="347"/>
    </location>
</feature>
<dbReference type="AlphaFoldDB" id="A0AA36GDB9"/>
<dbReference type="SUPFAM" id="SSF54236">
    <property type="entry name" value="Ubiquitin-like"/>
    <property type="match status" value="1"/>
</dbReference>
<dbReference type="InterPro" id="IPR006577">
    <property type="entry name" value="UAS"/>
</dbReference>
<sequence length="463" mass="52986">MNMGPDGDEGWDEEGRMEEMVFNLMQELGIDFDTANAYLMTSDWDYERALASQGDQAAAMDEGIRNRRPAAAPVPANNDAAVPGRAVQPRQVGILELLSRVMVLPFYAFYSILCITRDLFFMLKARVFGPTLPPTEPIEDVNDFIARHEEALGPGGDPYNFIAAPFVEVMRRAKSEHRVLAVFFSSNTDETRRFLGTHLYAPGLKPLLEQMRPLFWGCSIERPEGRNVSSRMQVESAPYLGLFIVTDSVQRFASVTASVTPDAAFERLFNGYNLVRPQLDALVAQRARQSESVMLREMQDREYEESKARDREVAEKKRKEEAERKQREDDQLAHESRKEQRYAKLRDYKENLRQESKEGSGDTRIQVTFPNGTRQKYLLDKHTSAERFFDLVFQSEPCPLYFSLFQAVPRQEIGIAPTWYREICEENLEAGGCTIEAIYQPHVTIHDLNIRNGDNLMVRDLEA</sequence>
<feature type="domain" description="UAS" evidence="2">
    <location>
        <begin position="150"/>
        <end position="269"/>
    </location>
</feature>
<gene>
    <name evidence="3" type="ORF">MSPICULIGERA_LOCUS19391</name>
</gene>
<evidence type="ECO:0000313" key="4">
    <source>
        <dbReference type="Proteomes" id="UP001177023"/>
    </source>
</evidence>
<keyword evidence="4" id="KW-1185">Reference proteome</keyword>
<comment type="caution">
    <text evidence="3">The sequence shown here is derived from an EMBL/GenBank/DDBJ whole genome shotgun (WGS) entry which is preliminary data.</text>
</comment>
<dbReference type="InterPro" id="IPR029071">
    <property type="entry name" value="Ubiquitin-like_domsf"/>
</dbReference>
<dbReference type="InterPro" id="IPR050730">
    <property type="entry name" value="UBX_domain-protein"/>
</dbReference>
<feature type="non-terminal residue" evidence="3">
    <location>
        <position position="1"/>
    </location>
</feature>
<reference evidence="3" key="1">
    <citation type="submission" date="2023-06" db="EMBL/GenBank/DDBJ databases">
        <authorList>
            <person name="Delattre M."/>
        </authorList>
    </citation>
    <scope>NUCLEOTIDE SEQUENCE</scope>
    <source>
        <strain evidence="3">AF72</strain>
    </source>
</reference>
<evidence type="ECO:0000256" key="1">
    <source>
        <dbReference type="SAM" id="MobiDB-lite"/>
    </source>
</evidence>
<evidence type="ECO:0000313" key="3">
    <source>
        <dbReference type="EMBL" id="CAJ0581225.1"/>
    </source>
</evidence>
<proteinExistence type="predicted"/>
<accession>A0AA36GDB9</accession>
<dbReference type="PANTHER" id="PTHR23322">
    <property type="entry name" value="FAS-ASSOCIATED PROTEIN"/>
    <property type="match status" value="1"/>
</dbReference>
<dbReference type="Gene3D" id="3.40.30.10">
    <property type="entry name" value="Glutaredoxin"/>
    <property type="match status" value="1"/>
</dbReference>
<organism evidence="3 4">
    <name type="scientific">Mesorhabditis spiculigera</name>
    <dbReference type="NCBI Taxonomy" id="96644"/>
    <lineage>
        <taxon>Eukaryota</taxon>
        <taxon>Metazoa</taxon>
        <taxon>Ecdysozoa</taxon>
        <taxon>Nematoda</taxon>
        <taxon>Chromadorea</taxon>
        <taxon>Rhabditida</taxon>
        <taxon>Rhabditina</taxon>
        <taxon>Rhabditomorpha</taxon>
        <taxon>Rhabditoidea</taxon>
        <taxon>Rhabditidae</taxon>
        <taxon>Mesorhabditinae</taxon>
        <taxon>Mesorhabditis</taxon>
    </lineage>
</organism>
<protein>
    <recommendedName>
        <fullName evidence="2">UAS domain-containing protein</fullName>
    </recommendedName>
</protein>
<dbReference type="GO" id="GO:0043130">
    <property type="term" value="F:ubiquitin binding"/>
    <property type="evidence" value="ECO:0007669"/>
    <property type="project" value="TreeGrafter"/>
</dbReference>
<name>A0AA36GDB9_9BILA</name>